<proteinExistence type="predicted"/>
<dbReference type="RefSeq" id="WP_145075134.1">
    <property type="nucleotide sequence ID" value="NZ_CP036298.1"/>
</dbReference>
<name>A0A518G2V5_9BACT</name>
<dbReference type="EMBL" id="CP036298">
    <property type="protein sequence ID" value="QDV22885.1"/>
    <property type="molecule type" value="Genomic_DNA"/>
</dbReference>
<evidence type="ECO:0000313" key="2">
    <source>
        <dbReference type="Proteomes" id="UP000318017"/>
    </source>
</evidence>
<organism evidence="1 2">
    <name type="scientific">Aureliella helgolandensis</name>
    <dbReference type="NCBI Taxonomy" id="2527968"/>
    <lineage>
        <taxon>Bacteria</taxon>
        <taxon>Pseudomonadati</taxon>
        <taxon>Planctomycetota</taxon>
        <taxon>Planctomycetia</taxon>
        <taxon>Pirellulales</taxon>
        <taxon>Pirellulaceae</taxon>
        <taxon>Aureliella</taxon>
    </lineage>
</organism>
<protein>
    <submittedName>
        <fullName evidence="1">Uncharacterized protein</fullName>
    </submittedName>
</protein>
<accession>A0A518G2V5</accession>
<dbReference type="KEGG" id="ahel:Q31a_11780"/>
<gene>
    <name evidence="1" type="ORF">Q31a_11780</name>
</gene>
<dbReference type="Proteomes" id="UP000318017">
    <property type="component" value="Chromosome"/>
</dbReference>
<dbReference type="AlphaFoldDB" id="A0A518G2V5"/>
<reference evidence="1 2" key="1">
    <citation type="submission" date="2019-02" db="EMBL/GenBank/DDBJ databases">
        <title>Deep-cultivation of Planctomycetes and their phenomic and genomic characterization uncovers novel biology.</title>
        <authorList>
            <person name="Wiegand S."/>
            <person name="Jogler M."/>
            <person name="Boedeker C."/>
            <person name="Pinto D."/>
            <person name="Vollmers J."/>
            <person name="Rivas-Marin E."/>
            <person name="Kohn T."/>
            <person name="Peeters S.H."/>
            <person name="Heuer A."/>
            <person name="Rast P."/>
            <person name="Oberbeckmann S."/>
            <person name="Bunk B."/>
            <person name="Jeske O."/>
            <person name="Meyerdierks A."/>
            <person name="Storesund J.E."/>
            <person name="Kallscheuer N."/>
            <person name="Luecker S."/>
            <person name="Lage O.M."/>
            <person name="Pohl T."/>
            <person name="Merkel B.J."/>
            <person name="Hornburger P."/>
            <person name="Mueller R.-W."/>
            <person name="Bruemmer F."/>
            <person name="Labrenz M."/>
            <person name="Spormann A.M."/>
            <person name="Op den Camp H."/>
            <person name="Overmann J."/>
            <person name="Amann R."/>
            <person name="Jetten M.S.M."/>
            <person name="Mascher T."/>
            <person name="Medema M.H."/>
            <person name="Devos D.P."/>
            <person name="Kaster A.-K."/>
            <person name="Ovreas L."/>
            <person name="Rohde M."/>
            <person name="Galperin M.Y."/>
            <person name="Jogler C."/>
        </authorList>
    </citation>
    <scope>NUCLEOTIDE SEQUENCE [LARGE SCALE GENOMIC DNA]</scope>
    <source>
        <strain evidence="1 2">Q31a</strain>
    </source>
</reference>
<evidence type="ECO:0000313" key="1">
    <source>
        <dbReference type="EMBL" id="QDV22885.1"/>
    </source>
</evidence>
<sequence>MNGNRVTIRHFLSVVRIEIICRGYTIQQKKAKHWNSWYLTCHRASDGRYLRVRVSDHFSRSCESVHISLHPPGGATLEKLRQLLK</sequence>
<keyword evidence="2" id="KW-1185">Reference proteome</keyword>